<keyword evidence="2" id="KW-1185">Reference proteome</keyword>
<gene>
    <name evidence="1" type="ORF">F4821DRAFT_153961</name>
</gene>
<dbReference type="EMBL" id="MU394328">
    <property type="protein sequence ID" value="KAI6085173.1"/>
    <property type="molecule type" value="Genomic_DNA"/>
</dbReference>
<comment type="caution">
    <text evidence="1">The sequence shown here is derived from an EMBL/GenBank/DDBJ whole genome shotgun (WGS) entry which is preliminary data.</text>
</comment>
<name>A0ACC0CXR8_9PEZI</name>
<organism evidence="1 2">
    <name type="scientific">Hypoxylon rubiginosum</name>
    <dbReference type="NCBI Taxonomy" id="110542"/>
    <lineage>
        <taxon>Eukaryota</taxon>
        <taxon>Fungi</taxon>
        <taxon>Dikarya</taxon>
        <taxon>Ascomycota</taxon>
        <taxon>Pezizomycotina</taxon>
        <taxon>Sordariomycetes</taxon>
        <taxon>Xylariomycetidae</taxon>
        <taxon>Xylariales</taxon>
        <taxon>Hypoxylaceae</taxon>
        <taxon>Hypoxylon</taxon>
    </lineage>
</organism>
<reference evidence="1 2" key="1">
    <citation type="journal article" date="2022" name="New Phytol.">
        <title>Ecological generalism drives hyperdiversity of secondary metabolite gene clusters in xylarialean endophytes.</title>
        <authorList>
            <person name="Franco M.E.E."/>
            <person name="Wisecaver J.H."/>
            <person name="Arnold A.E."/>
            <person name="Ju Y.M."/>
            <person name="Slot J.C."/>
            <person name="Ahrendt S."/>
            <person name="Moore L.P."/>
            <person name="Eastman K.E."/>
            <person name="Scott K."/>
            <person name="Konkel Z."/>
            <person name="Mondo S.J."/>
            <person name="Kuo A."/>
            <person name="Hayes R.D."/>
            <person name="Haridas S."/>
            <person name="Andreopoulos B."/>
            <person name="Riley R."/>
            <person name="LaButti K."/>
            <person name="Pangilinan J."/>
            <person name="Lipzen A."/>
            <person name="Amirebrahimi M."/>
            <person name="Yan J."/>
            <person name="Adam C."/>
            <person name="Keymanesh K."/>
            <person name="Ng V."/>
            <person name="Louie K."/>
            <person name="Northen T."/>
            <person name="Drula E."/>
            <person name="Henrissat B."/>
            <person name="Hsieh H.M."/>
            <person name="Youens-Clark K."/>
            <person name="Lutzoni F."/>
            <person name="Miadlikowska J."/>
            <person name="Eastwood D.C."/>
            <person name="Hamelin R.C."/>
            <person name="Grigoriev I.V."/>
            <person name="U'Ren J.M."/>
        </authorList>
    </citation>
    <scope>NUCLEOTIDE SEQUENCE [LARGE SCALE GENOMIC DNA]</scope>
    <source>
        <strain evidence="1 2">ER1909</strain>
    </source>
</reference>
<dbReference type="Proteomes" id="UP001497680">
    <property type="component" value="Unassembled WGS sequence"/>
</dbReference>
<evidence type="ECO:0000313" key="1">
    <source>
        <dbReference type="EMBL" id="KAI6085173.1"/>
    </source>
</evidence>
<evidence type="ECO:0000313" key="2">
    <source>
        <dbReference type="Proteomes" id="UP001497680"/>
    </source>
</evidence>
<accession>A0ACC0CXR8</accession>
<protein>
    <submittedName>
        <fullName evidence="1">Uncharacterized protein</fullName>
    </submittedName>
</protein>
<proteinExistence type="predicted"/>
<sequence length="501" mass="54737">MNVSDNEKSSSATMSPDPTRTPSTAELLGIKRPIKRRADIQSGSDAGESDSGSTRSKKLRGADSPKKPNNDSGPPSSYRLVQSPVHRPKLPLTPPEFWALKEARARGEAPPPPPLPEWVTTALPSALWGNPVNHRKGPSVKRSGASPIFSAEGLRPMEVSAPPRAHTPPAPPPAPPLWGSAPAPPPAPTLWGPAPAPPAPPTLPKAPAPPGLGDSGTKDDFVDDCPRHPRVMMTNRKSSPDISDISDEGEEVEEEEPSDKVDEDYREEEEPSEEPSEEFEKDESEDEEKDEVKVKEKTPVEVLLRLAAIESRAAATEEAQTRDRRRDMKKLGEHMAYCQTTREMIGTLIDVVTVLREEELPAMRARVGEAEKRDRELSEDKKKFAQFLRVSNTIYDVTRQAVENEAANRGRLDKVETRLSGCKRDAGTLKAKVHYAGNKIGKIAADLRDVRADLGSLKGVNEGGEEGEEGEEGEKSEEDEEGGEDDEGWLDGGKDDFIVYD</sequence>